<evidence type="ECO:0000259" key="6">
    <source>
        <dbReference type="PROSITE" id="PS50181"/>
    </source>
</evidence>
<dbReference type="InterPro" id="IPR036047">
    <property type="entry name" value="F-box-like_dom_sf"/>
</dbReference>
<dbReference type="PANTHER" id="PTHR19849">
    <property type="entry name" value="PHOSPHOLIPASE A-2-ACTIVATING PROTEIN"/>
    <property type="match status" value="1"/>
</dbReference>
<dbReference type="GO" id="GO:0043130">
    <property type="term" value="F:ubiquitin binding"/>
    <property type="evidence" value="ECO:0007669"/>
    <property type="project" value="TreeGrafter"/>
</dbReference>
<gene>
    <name evidence="7" type="ORF">GLAREA_04546</name>
</gene>
<dbReference type="CDD" id="cd22147">
    <property type="entry name" value="F-box_SpPof1-like"/>
    <property type="match status" value="1"/>
</dbReference>
<keyword evidence="8" id="KW-1185">Reference proteome</keyword>
<dbReference type="PROSITE" id="PS50082">
    <property type="entry name" value="WD_REPEATS_2"/>
    <property type="match status" value="6"/>
</dbReference>
<dbReference type="SUPFAM" id="SSF81383">
    <property type="entry name" value="F-box domain"/>
    <property type="match status" value="1"/>
</dbReference>
<feature type="domain" description="F-box" evidence="6">
    <location>
        <begin position="466"/>
        <end position="513"/>
    </location>
</feature>
<dbReference type="Gene3D" id="2.130.10.10">
    <property type="entry name" value="YVTN repeat-like/Quinoprotein amine dehydrogenase"/>
    <property type="match status" value="1"/>
</dbReference>
<dbReference type="InterPro" id="IPR019775">
    <property type="entry name" value="WD40_repeat_CS"/>
</dbReference>
<evidence type="ECO:0000256" key="5">
    <source>
        <dbReference type="SAM" id="MobiDB-lite"/>
    </source>
</evidence>
<dbReference type="PANTHER" id="PTHR19849:SF1">
    <property type="entry name" value="F-BOX_WD REPEAT-CONTAINING PROTEIN 7"/>
    <property type="match status" value="1"/>
</dbReference>
<proteinExistence type="inferred from homology"/>
<accession>S3CPZ4</accession>
<dbReference type="SUPFAM" id="SSF50978">
    <property type="entry name" value="WD40 repeat-like"/>
    <property type="match status" value="1"/>
</dbReference>
<dbReference type="GO" id="GO:0043161">
    <property type="term" value="P:proteasome-mediated ubiquitin-dependent protein catabolic process"/>
    <property type="evidence" value="ECO:0007669"/>
    <property type="project" value="TreeGrafter"/>
</dbReference>
<feature type="compositionally biased region" description="Polar residues" evidence="5">
    <location>
        <begin position="599"/>
        <end position="610"/>
    </location>
</feature>
<dbReference type="SMART" id="SM00320">
    <property type="entry name" value="WD40"/>
    <property type="match status" value="7"/>
</dbReference>
<dbReference type="RefSeq" id="XP_008085114.1">
    <property type="nucleotide sequence ID" value="XM_008086923.1"/>
</dbReference>
<dbReference type="eggNOG" id="KOG0274">
    <property type="taxonomic scope" value="Eukaryota"/>
</dbReference>
<protein>
    <submittedName>
        <fullName evidence="7">WD40 repeat-like protein</fullName>
    </submittedName>
</protein>
<dbReference type="GO" id="GO:0010992">
    <property type="term" value="P:ubiquitin recycling"/>
    <property type="evidence" value="ECO:0007669"/>
    <property type="project" value="TreeGrafter"/>
</dbReference>
<sequence length="1056" mass="116432">MEPPNRPTSQKRTAASLNTKPVLPQKYGSDGSPSPFISKPKSMHTSTETRRPRSRSQTVSLGWEEDTESAISRTSRLQIELAECVETKTVTTTTTTKRSYPPLLIQQKPLQLLDAKDYPLAIKPTPVELTKISYNVDIPNEYGFATSLASDPRPEPSPHQHGHIRRSHERGQRMGSSEPCSSQTAERPNRQLLAHDSTIQGRRRSSHFGPKSPSLSGRSRKSCRLTDRNTNSATPEEGKPRHLGLGMHTSDHTSFPETPELSDIETSMVGRSLPLSSQAETYTPTSGLSQSNSFHSLADPSDTQESFANAVATPPIAESDLEPLDGAVVPNTTGQRPVVNTAVAQNASLPSPGLSPTFALAELHQGLFPAGSSNDDTDTAAASPDTQSGDSQHTLDGDYIENRELSYLGDSGHLRTPSLLDTQSILESFDSMPNDVKTLMMYQLLRRCTRKTLHVLADVIGPALKCDFLEQLPVELSLHILGFLDHKDLCRAAQVSKHWRNVIDTNETGWKELFDKAGFVIPIGELERAIAQGWGWQDPYGQNSGEEDMSVQHGLGSDGELSFYGSVKVEEPVRKHRSTTKRKRVTGGLGTDRAKRRALSSTDRLKNSNAGFHKSEGPLSAATAAALAVPDPQLGLPSLRKLHLFKSLYRRHYLLKNSWMNPDVAPHHFAFPAHPAHVITCLQFDDDKILTGSDDALIHVYDTKTGVLRKQLRGHEGGVWALQYEGNVLVSGSTDRSVRVWDIEKGLCTQVFHGHTSTVRCLQILMPELIGRNEKGRPIMVPEKPLIITGSRDSQLRVWRLPEQGSKRYIQTSAPLNDADCPYFVRVLAGHTHSVRAIAAHQDTLVSGSYDNTVRVWKISTGETVHRLAGHAMKVYSVVLDHKRNRCISGSMDNFVKIWSLETGACLYTLEGHSSLVGLLDLADERLVSAAADSTLRIWDPENGQCKSTLTAHTGAITCFQHDGQKVISGSDRTLKMWNIKTGECMKDLLTDLSGVWQVKFDERRCVAAVQRDNLTFLEVLDFGASRDGVPASQRGFRNVLRFDEGRSAVEELDDA</sequence>
<dbReference type="PROSITE" id="PS50294">
    <property type="entry name" value="WD_REPEATS_REGION"/>
    <property type="match status" value="4"/>
</dbReference>
<feature type="repeat" description="WD" evidence="4">
    <location>
        <begin position="712"/>
        <end position="751"/>
    </location>
</feature>
<dbReference type="CDD" id="cd00200">
    <property type="entry name" value="WD40"/>
    <property type="match status" value="1"/>
</dbReference>
<reference evidence="7 8" key="1">
    <citation type="journal article" date="2013" name="BMC Genomics">
        <title>Genomics-driven discovery of the pneumocandin biosynthetic gene cluster in the fungus Glarea lozoyensis.</title>
        <authorList>
            <person name="Chen L."/>
            <person name="Yue Q."/>
            <person name="Zhang X."/>
            <person name="Xiang M."/>
            <person name="Wang C."/>
            <person name="Li S."/>
            <person name="Che Y."/>
            <person name="Ortiz-Lopez F.J."/>
            <person name="Bills G.F."/>
            <person name="Liu X."/>
            <person name="An Z."/>
        </authorList>
    </citation>
    <scope>NUCLEOTIDE SEQUENCE [LARGE SCALE GENOMIC DNA]</scope>
    <source>
        <strain evidence="8">ATCC 20868 / MF5171</strain>
    </source>
</reference>
<evidence type="ECO:0000256" key="4">
    <source>
        <dbReference type="PROSITE-ProRule" id="PRU00221"/>
    </source>
</evidence>
<feature type="region of interest" description="Disordered" evidence="5">
    <location>
        <begin position="1"/>
        <end position="65"/>
    </location>
</feature>
<feature type="compositionally biased region" description="Polar residues" evidence="5">
    <location>
        <begin position="174"/>
        <end position="186"/>
    </location>
</feature>
<dbReference type="GO" id="GO:0005737">
    <property type="term" value="C:cytoplasm"/>
    <property type="evidence" value="ECO:0007669"/>
    <property type="project" value="TreeGrafter"/>
</dbReference>
<dbReference type="HOGENOM" id="CLU_000288_103_3_1"/>
<feature type="region of interest" description="Disordered" evidence="5">
    <location>
        <begin position="314"/>
        <end position="333"/>
    </location>
</feature>
<evidence type="ECO:0000313" key="8">
    <source>
        <dbReference type="Proteomes" id="UP000016922"/>
    </source>
</evidence>
<organism evidence="7 8">
    <name type="scientific">Glarea lozoyensis (strain ATCC 20868 / MF5171)</name>
    <dbReference type="NCBI Taxonomy" id="1116229"/>
    <lineage>
        <taxon>Eukaryota</taxon>
        <taxon>Fungi</taxon>
        <taxon>Dikarya</taxon>
        <taxon>Ascomycota</taxon>
        <taxon>Pezizomycotina</taxon>
        <taxon>Leotiomycetes</taxon>
        <taxon>Helotiales</taxon>
        <taxon>Helotiaceae</taxon>
        <taxon>Glarea</taxon>
    </lineage>
</organism>
<feature type="repeat" description="WD" evidence="4">
    <location>
        <begin position="950"/>
        <end position="988"/>
    </location>
</feature>
<feature type="repeat" description="WD" evidence="4">
    <location>
        <begin position="828"/>
        <end position="867"/>
    </location>
</feature>
<dbReference type="InterPro" id="IPR015943">
    <property type="entry name" value="WD40/YVTN_repeat-like_dom_sf"/>
</dbReference>
<feature type="repeat" description="WD" evidence="4">
    <location>
        <begin position="782"/>
        <end position="801"/>
    </location>
</feature>
<feature type="repeat" description="WD" evidence="4">
    <location>
        <begin position="868"/>
        <end position="909"/>
    </location>
</feature>
<dbReference type="GO" id="GO:0005634">
    <property type="term" value="C:nucleus"/>
    <property type="evidence" value="ECO:0007669"/>
    <property type="project" value="TreeGrafter"/>
</dbReference>
<dbReference type="Pfam" id="PF12937">
    <property type="entry name" value="F-box-like"/>
    <property type="match status" value="1"/>
</dbReference>
<keyword evidence="2 4" id="KW-0853">WD repeat</keyword>
<dbReference type="GeneID" id="19463601"/>
<dbReference type="OMA" id="TMCRAAQ"/>
<dbReference type="Proteomes" id="UP000016922">
    <property type="component" value="Unassembled WGS sequence"/>
</dbReference>
<dbReference type="InterPro" id="IPR020472">
    <property type="entry name" value="WD40_PAC1"/>
</dbReference>
<dbReference type="Pfam" id="PF00400">
    <property type="entry name" value="WD40"/>
    <property type="match status" value="7"/>
</dbReference>
<evidence type="ECO:0000256" key="1">
    <source>
        <dbReference type="ARBA" id="ARBA00007968"/>
    </source>
</evidence>
<dbReference type="PROSITE" id="PS00678">
    <property type="entry name" value="WD_REPEATS_1"/>
    <property type="match status" value="1"/>
</dbReference>
<feature type="region of interest" description="Disordered" evidence="5">
    <location>
        <begin position="369"/>
        <end position="396"/>
    </location>
</feature>
<feature type="compositionally biased region" description="Low complexity" evidence="5">
    <location>
        <begin position="370"/>
        <end position="388"/>
    </location>
</feature>
<name>S3CPZ4_GLAL2</name>
<dbReference type="PROSITE" id="PS50181">
    <property type="entry name" value="FBOX"/>
    <property type="match status" value="1"/>
</dbReference>
<dbReference type="PRINTS" id="PR00320">
    <property type="entry name" value="GPROTEINBRPT"/>
</dbReference>
<dbReference type="InterPro" id="IPR036322">
    <property type="entry name" value="WD40_repeat_dom_sf"/>
</dbReference>
<feature type="region of interest" description="Disordered" evidence="5">
    <location>
        <begin position="278"/>
        <end position="305"/>
    </location>
</feature>
<dbReference type="OrthoDB" id="190105at2759"/>
<evidence type="ECO:0000256" key="2">
    <source>
        <dbReference type="ARBA" id="ARBA00022574"/>
    </source>
</evidence>
<evidence type="ECO:0000256" key="3">
    <source>
        <dbReference type="ARBA" id="ARBA00022737"/>
    </source>
</evidence>
<feature type="region of interest" description="Disordered" evidence="5">
    <location>
        <begin position="145"/>
        <end position="259"/>
    </location>
</feature>
<feature type="repeat" description="WD" evidence="4">
    <location>
        <begin position="910"/>
        <end position="949"/>
    </location>
</feature>
<dbReference type="STRING" id="1116229.S3CPZ4"/>
<comment type="similarity">
    <text evidence="1">Belongs to the WD repeat MET30/SCONB/SCON-2 family.</text>
</comment>
<feature type="region of interest" description="Disordered" evidence="5">
    <location>
        <begin position="573"/>
        <end position="614"/>
    </location>
</feature>
<dbReference type="SMART" id="SM00256">
    <property type="entry name" value="FBOX"/>
    <property type="match status" value="1"/>
</dbReference>
<dbReference type="InterPro" id="IPR001680">
    <property type="entry name" value="WD40_rpt"/>
</dbReference>
<evidence type="ECO:0000313" key="7">
    <source>
        <dbReference type="EMBL" id="EPE27755.1"/>
    </source>
</evidence>
<dbReference type="KEGG" id="glz:GLAREA_04546"/>
<feature type="compositionally biased region" description="Polar residues" evidence="5">
    <location>
        <begin position="7"/>
        <end position="19"/>
    </location>
</feature>
<dbReference type="EMBL" id="KE145369">
    <property type="protein sequence ID" value="EPE27755.1"/>
    <property type="molecule type" value="Genomic_DNA"/>
</dbReference>
<dbReference type="Gene3D" id="1.20.1280.50">
    <property type="match status" value="1"/>
</dbReference>
<feature type="compositionally biased region" description="Basic residues" evidence="5">
    <location>
        <begin position="574"/>
        <end position="585"/>
    </location>
</feature>
<dbReference type="AlphaFoldDB" id="S3CPZ4"/>
<keyword evidence="3" id="KW-0677">Repeat</keyword>
<dbReference type="InterPro" id="IPR001810">
    <property type="entry name" value="F-box_dom"/>
</dbReference>